<dbReference type="Gene3D" id="3.40.50.10330">
    <property type="entry name" value="Probable inorganic polyphosphate/atp-NAD kinase, domain 1"/>
    <property type="match status" value="1"/>
</dbReference>
<dbReference type="GO" id="GO:0051287">
    <property type="term" value="F:NAD binding"/>
    <property type="evidence" value="ECO:0007669"/>
    <property type="project" value="UniProtKB-ARBA"/>
</dbReference>
<feature type="binding site" evidence="6">
    <location>
        <position position="166"/>
    </location>
    <ligand>
        <name>NAD(+)</name>
        <dbReference type="ChEBI" id="CHEBI:57540"/>
    </ligand>
</feature>
<comment type="function">
    <text evidence="6">Involved in the regulation of the intracellular balance of NAD and NADP, and is a key enzyme in the biosynthesis of NADP. Catalyzes specifically the phosphorylation on 2'-hydroxyl of the adenosine moiety of NAD to yield NADP.</text>
</comment>
<comment type="similarity">
    <text evidence="6">Belongs to the NAD kinase family.</text>
</comment>
<keyword evidence="6" id="KW-0963">Cytoplasm</keyword>
<comment type="cofactor">
    <cofactor evidence="6">
        <name>a divalent metal cation</name>
        <dbReference type="ChEBI" id="CHEBI:60240"/>
    </cofactor>
</comment>
<evidence type="ECO:0000256" key="3">
    <source>
        <dbReference type="ARBA" id="ARBA00022857"/>
    </source>
</evidence>
<comment type="caution">
    <text evidence="7">The sequence shown here is derived from an EMBL/GenBank/DDBJ whole genome shotgun (WGS) entry which is preliminary data.</text>
</comment>
<dbReference type="Pfam" id="PF01513">
    <property type="entry name" value="NAD_kinase"/>
    <property type="match status" value="1"/>
</dbReference>
<evidence type="ECO:0000256" key="6">
    <source>
        <dbReference type="HAMAP-Rule" id="MF_00361"/>
    </source>
</evidence>
<keyword evidence="2 6" id="KW-0418">Kinase</keyword>
<dbReference type="GO" id="GO:0005524">
    <property type="term" value="F:ATP binding"/>
    <property type="evidence" value="ECO:0007669"/>
    <property type="project" value="UniProtKB-KW"/>
</dbReference>
<keyword evidence="8" id="KW-1185">Reference proteome</keyword>
<comment type="caution">
    <text evidence="6">Lacks conserved residue(s) required for the propagation of feature annotation.</text>
</comment>
<dbReference type="GO" id="GO:0005737">
    <property type="term" value="C:cytoplasm"/>
    <property type="evidence" value="ECO:0007669"/>
    <property type="project" value="UniProtKB-SubCell"/>
</dbReference>
<keyword evidence="4 6" id="KW-0520">NAD</keyword>
<evidence type="ECO:0000313" key="8">
    <source>
        <dbReference type="Proteomes" id="UP000503820"/>
    </source>
</evidence>
<dbReference type="EMBL" id="BLVP01000007">
    <property type="protein sequence ID" value="GFM36696.1"/>
    <property type="molecule type" value="Genomic_DNA"/>
</dbReference>
<sequence>MKRTISSVYIVTKAGQAAALELAGSMHAWFRGQGIVADVFENGSAAWKQLAFAPEGIVLVLGGDGTMLSVSRRLVGTGVPVLGVNLGRVGFLAEVSSEHWQEQLVRLLDGRAGFARRVALACTVEREGTLLHSGVAVNDVVVHRGALARVVRLELAVQGERLGDLRADGLIVSSPTGSTGYAVSANGPLLHPDLDAFSVTPICPFMNALKPFVLRGDMEFSLVVHDTDADLHLTQDGQEGVALRCGDRIRVTSAPGGLVFAELGCASYFDRLRTRGFYKDQR</sequence>
<dbReference type="Proteomes" id="UP000503820">
    <property type="component" value="Unassembled WGS sequence"/>
</dbReference>
<reference evidence="7 8" key="1">
    <citation type="submission" date="2020-05" db="EMBL/GenBank/DDBJ databases">
        <title>Draft genome sequence of Desulfovibrio psychrotolerans JS1T.</title>
        <authorList>
            <person name="Ueno A."/>
            <person name="Tamazawa S."/>
            <person name="Tamamura S."/>
            <person name="Murakami T."/>
            <person name="Kiyama T."/>
            <person name="Inomata H."/>
            <person name="Amano Y."/>
            <person name="Miyakawa K."/>
            <person name="Tamaki H."/>
            <person name="Naganuma T."/>
            <person name="Kaneko K."/>
        </authorList>
    </citation>
    <scope>NUCLEOTIDE SEQUENCE [LARGE SCALE GENOMIC DNA]</scope>
    <source>
        <strain evidence="7 8">JS1</strain>
    </source>
</reference>
<dbReference type="GO" id="GO:0019674">
    <property type="term" value="P:NAD+ metabolic process"/>
    <property type="evidence" value="ECO:0007669"/>
    <property type="project" value="InterPro"/>
</dbReference>
<evidence type="ECO:0000256" key="1">
    <source>
        <dbReference type="ARBA" id="ARBA00022679"/>
    </source>
</evidence>
<feature type="binding site" evidence="6">
    <location>
        <position position="238"/>
    </location>
    <ligand>
        <name>NAD(+)</name>
        <dbReference type="ChEBI" id="CHEBI:57540"/>
    </ligand>
</feature>
<evidence type="ECO:0000313" key="7">
    <source>
        <dbReference type="EMBL" id="GFM36696.1"/>
    </source>
</evidence>
<dbReference type="PANTHER" id="PTHR20275:SF0">
    <property type="entry name" value="NAD KINASE"/>
    <property type="match status" value="1"/>
</dbReference>
<dbReference type="AlphaFoldDB" id="A0A7J0BSK1"/>
<organism evidence="7 8">
    <name type="scientific">Desulfovibrio psychrotolerans</name>
    <dbReference type="NCBI Taxonomy" id="415242"/>
    <lineage>
        <taxon>Bacteria</taxon>
        <taxon>Pseudomonadati</taxon>
        <taxon>Thermodesulfobacteriota</taxon>
        <taxon>Desulfovibrionia</taxon>
        <taxon>Desulfovibrionales</taxon>
        <taxon>Desulfovibrionaceae</taxon>
        <taxon>Desulfovibrio</taxon>
    </lineage>
</organism>
<feature type="active site" description="Proton acceptor" evidence="6">
    <location>
        <position position="64"/>
    </location>
</feature>
<keyword evidence="3 6" id="KW-0521">NADP</keyword>
<gene>
    <name evidence="6 7" type="primary">nadK</name>
    <name evidence="7" type="ORF">DSM19430T_13800</name>
</gene>
<dbReference type="RefSeq" id="WP_174409361.1">
    <property type="nucleotide sequence ID" value="NZ_BLVP01000007.1"/>
</dbReference>
<name>A0A7J0BSK1_9BACT</name>
<dbReference type="GO" id="GO:0046872">
    <property type="term" value="F:metal ion binding"/>
    <property type="evidence" value="ECO:0007669"/>
    <property type="project" value="UniProtKB-UniRule"/>
</dbReference>
<dbReference type="Gene3D" id="2.60.200.30">
    <property type="entry name" value="Probable inorganic polyphosphate/atp-NAD kinase, domain 2"/>
    <property type="match status" value="1"/>
</dbReference>
<proteinExistence type="inferred from homology"/>
<evidence type="ECO:0000256" key="4">
    <source>
        <dbReference type="ARBA" id="ARBA00023027"/>
    </source>
</evidence>
<feature type="binding site" evidence="6">
    <location>
        <begin position="138"/>
        <end position="139"/>
    </location>
    <ligand>
        <name>NAD(+)</name>
        <dbReference type="ChEBI" id="CHEBI:57540"/>
    </ligand>
</feature>
<feature type="binding site" evidence="6">
    <location>
        <position position="149"/>
    </location>
    <ligand>
        <name>NAD(+)</name>
        <dbReference type="ChEBI" id="CHEBI:57540"/>
    </ligand>
</feature>
<dbReference type="PANTHER" id="PTHR20275">
    <property type="entry name" value="NAD KINASE"/>
    <property type="match status" value="1"/>
</dbReference>
<dbReference type="GO" id="GO:0003951">
    <property type="term" value="F:NAD+ kinase activity"/>
    <property type="evidence" value="ECO:0007669"/>
    <property type="project" value="UniProtKB-UniRule"/>
</dbReference>
<accession>A0A7J0BSK1</accession>
<feature type="binding site" evidence="6">
    <location>
        <begin position="64"/>
        <end position="65"/>
    </location>
    <ligand>
        <name>NAD(+)</name>
        <dbReference type="ChEBI" id="CHEBI:57540"/>
    </ligand>
</feature>
<dbReference type="InterPro" id="IPR017438">
    <property type="entry name" value="ATP-NAD_kinase_N"/>
</dbReference>
<dbReference type="Pfam" id="PF20143">
    <property type="entry name" value="NAD_kinase_C"/>
    <property type="match status" value="1"/>
</dbReference>
<dbReference type="InterPro" id="IPR016064">
    <property type="entry name" value="NAD/diacylglycerol_kinase_sf"/>
</dbReference>
<comment type="subcellular location">
    <subcellularLocation>
        <location evidence="6">Cytoplasm</location>
    </subcellularLocation>
</comment>
<keyword evidence="6" id="KW-0547">Nucleotide-binding</keyword>
<evidence type="ECO:0000256" key="5">
    <source>
        <dbReference type="ARBA" id="ARBA00047925"/>
    </source>
</evidence>
<dbReference type="HAMAP" id="MF_00361">
    <property type="entry name" value="NAD_kinase"/>
    <property type="match status" value="1"/>
</dbReference>
<dbReference type="InterPro" id="IPR002504">
    <property type="entry name" value="NADK"/>
</dbReference>
<dbReference type="InterPro" id="IPR017437">
    <property type="entry name" value="ATP-NAD_kinase_PpnK-typ_C"/>
</dbReference>
<dbReference type="EC" id="2.7.1.23" evidence="6"/>
<feature type="binding site" evidence="6">
    <location>
        <position position="168"/>
    </location>
    <ligand>
        <name>NAD(+)</name>
        <dbReference type="ChEBI" id="CHEBI:57540"/>
    </ligand>
</feature>
<feature type="binding site" evidence="6">
    <location>
        <begin position="179"/>
        <end position="184"/>
    </location>
    <ligand>
        <name>NAD(+)</name>
        <dbReference type="ChEBI" id="CHEBI:57540"/>
    </ligand>
</feature>
<dbReference type="GO" id="GO:0006741">
    <property type="term" value="P:NADP+ biosynthetic process"/>
    <property type="evidence" value="ECO:0007669"/>
    <property type="project" value="UniProtKB-UniRule"/>
</dbReference>
<evidence type="ECO:0000256" key="2">
    <source>
        <dbReference type="ARBA" id="ARBA00022777"/>
    </source>
</evidence>
<dbReference type="SUPFAM" id="SSF111331">
    <property type="entry name" value="NAD kinase/diacylglycerol kinase-like"/>
    <property type="match status" value="1"/>
</dbReference>
<comment type="catalytic activity">
    <reaction evidence="5 6">
        <text>NAD(+) + ATP = ADP + NADP(+) + H(+)</text>
        <dbReference type="Rhea" id="RHEA:18629"/>
        <dbReference type="ChEBI" id="CHEBI:15378"/>
        <dbReference type="ChEBI" id="CHEBI:30616"/>
        <dbReference type="ChEBI" id="CHEBI:57540"/>
        <dbReference type="ChEBI" id="CHEBI:58349"/>
        <dbReference type="ChEBI" id="CHEBI:456216"/>
        <dbReference type="EC" id="2.7.1.23"/>
    </reaction>
</comment>
<keyword evidence="1 6" id="KW-0808">Transferase</keyword>
<keyword evidence="6" id="KW-0067">ATP-binding</keyword>
<protein>
    <recommendedName>
        <fullName evidence="6">NAD kinase</fullName>
        <ecNumber evidence="6">2.7.1.23</ecNumber>
    </recommendedName>
    <alternativeName>
        <fullName evidence="6">ATP-dependent NAD kinase</fullName>
    </alternativeName>
</protein>